<dbReference type="RefSeq" id="WP_223191473.1">
    <property type="nucleotide sequence ID" value="NZ_FTMK01000024.1"/>
</dbReference>
<evidence type="ECO:0000313" key="5">
    <source>
        <dbReference type="Proteomes" id="UP000323956"/>
    </source>
</evidence>
<dbReference type="Pfam" id="PF05876">
    <property type="entry name" value="GpA_ATPase"/>
    <property type="match status" value="1"/>
</dbReference>
<dbReference type="InterPro" id="IPR046453">
    <property type="entry name" value="GpA_ATPase"/>
</dbReference>
<gene>
    <name evidence="4" type="ORF">SAMN05421641_12425</name>
</gene>
<dbReference type="Pfam" id="PF20454">
    <property type="entry name" value="GpA_nuclease"/>
    <property type="match status" value="1"/>
</dbReference>
<name>A0A1N6Y2N1_9RHOB</name>
<dbReference type="Proteomes" id="UP000323956">
    <property type="component" value="Unassembled WGS sequence"/>
</dbReference>
<evidence type="ECO:0000313" key="4">
    <source>
        <dbReference type="EMBL" id="SIR08820.1"/>
    </source>
</evidence>
<evidence type="ECO:0000259" key="3">
    <source>
        <dbReference type="Pfam" id="PF20454"/>
    </source>
</evidence>
<evidence type="ECO:0000256" key="1">
    <source>
        <dbReference type="SAM" id="MobiDB-lite"/>
    </source>
</evidence>
<sequence length="661" mass="73850">MSFADFEGADDIRNAWLAGLAPDPALTVSQWSDRHRILSSRAASEAGPYRTARTPFMRGIMDALSPGDPVRRVVFMKAAQVGATEGGNNWIGFCMHQAPGPFLAVQPTVDLAKRLSQQRIDPLIEESPELRELVMPSRSRDSGNTILGKRFPGGQLILTGANSAVGLRSMPARWVFLDEVDAYPGDLDGEGDPIALAEARTISFGHRAKVFLASTPTITGLSRIEREYEMSDQRRYHLPCPLCGALQWLKFERLQWETGRPETVAYLCEHCNEPIEERHKTWMMDEANGACWQATADDETRARAKAAGVVGFHISGLYSPLGWLSWESIARDWETAQGNDAALKTLKNTVLGETWQERGEAPDWQRLYERREDWHLGEVPEGALILTAGADVQRDRIEIDVWGWGANLESWLIDHVVLEGDTAREDVWNDLTEFLGETWPHANGARMALARLAIDTGDGATTDAVYAWARAMGHGQVLAIKGVGGFDRSTPVDGPTYVDVTEGGRKIRRGVRLWKVAGAVFKSETYRWLRLSAPTDEDLAEGTGWPAGFLHIPRGTTAEWTKQLTAEQLMTVKTRQGFQRLEWRQTRDRNEALDCRVYARAAAWLMGIDRWDETKWDDLRAQVSPGSADMRPAGQPHRQSVKPPPPRQSGWMGPRSRGSWF</sequence>
<reference evidence="4 5" key="1">
    <citation type="submission" date="2017-01" db="EMBL/GenBank/DDBJ databases">
        <authorList>
            <person name="Varghese N."/>
            <person name="Submissions S."/>
        </authorList>
    </citation>
    <scope>NUCLEOTIDE SEQUENCE [LARGE SCALE GENOMIC DNA]</scope>
    <source>
        <strain evidence="4 5">ATCC 700171</strain>
    </source>
</reference>
<protein>
    <submittedName>
        <fullName evidence="4">Phage terminase, large subunit GpA</fullName>
    </submittedName>
</protein>
<dbReference type="HAMAP" id="MF_04144">
    <property type="entry name" value="TERL_LAMBDA"/>
    <property type="match status" value="1"/>
</dbReference>
<dbReference type="GO" id="GO:0016887">
    <property type="term" value="F:ATP hydrolysis activity"/>
    <property type="evidence" value="ECO:0007669"/>
    <property type="project" value="InterPro"/>
</dbReference>
<dbReference type="InterPro" id="IPR008866">
    <property type="entry name" value="Phage_lambda_GpA-like"/>
</dbReference>
<dbReference type="Gene3D" id="3.40.50.300">
    <property type="entry name" value="P-loop containing nucleotide triphosphate hydrolases"/>
    <property type="match status" value="1"/>
</dbReference>
<evidence type="ECO:0000259" key="2">
    <source>
        <dbReference type="Pfam" id="PF05876"/>
    </source>
</evidence>
<dbReference type="AlphaFoldDB" id="A0A1N6Y2N1"/>
<dbReference type="PANTHER" id="PTHR34413">
    <property type="entry name" value="PROPHAGE TAIL FIBER ASSEMBLY PROTEIN HOMOLOG TFAE-RELATED-RELATED"/>
    <property type="match status" value="1"/>
</dbReference>
<feature type="domain" description="Terminase large subunit GpA endonuclease" evidence="3">
    <location>
        <begin position="310"/>
        <end position="610"/>
    </location>
</feature>
<proteinExistence type="inferred from homology"/>
<dbReference type="GO" id="GO:0004519">
    <property type="term" value="F:endonuclease activity"/>
    <property type="evidence" value="ECO:0007669"/>
    <property type="project" value="InterPro"/>
</dbReference>
<feature type="domain" description="Phage terminase large subunit GpA ATPase" evidence="2">
    <location>
        <begin position="44"/>
        <end position="287"/>
    </location>
</feature>
<accession>A0A1N6Y2N1</accession>
<dbReference type="EMBL" id="FTMK01000024">
    <property type="protein sequence ID" value="SIR08820.1"/>
    <property type="molecule type" value="Genomic_DNA"/>
</dbReference>
<dbReference type="GO" id="GO:0005524">
    <property type="term" value="F:ATP binding"/>
    <property type="evidence" value="ECO:0007669"/>
    <property type="project" value="InterPro"/>
</dbReference>
<organism evidence="4 5">
    <name type="scientific">Paracoccus thiocyanatus</name>
    <dbReference type="NCBI Taxonomy" id="34006"/>
    <lineage>
        <taxon>Bacteria</taxon>
        <taxon>Pseudomonadati</taxon>
        <taxon>Pseudomonadota</taxon>
        <taxon>Alphaproteobacteria</taxon>
        <taxon>Rhodobacterales</taxon>
        <taxon>Paracoccaceae</taxon>
        <taxon>Paracoccus</taxon>
    </lineage>
</organism>
<dbReference type="InterPro" id="IPR027417">
    <property type="entry name" value="P-loop_NTPase"/>
</dbReference>
<dbReference type="InterPro" id="IPR046454">
    <property type="entry name" value="GpA_endonuclease"/>
</dbReference>
<feature type="region of interest" description="Disordered" evidence="1">
    <location>
        <begin position="624"/>
        <end position="661"/>
    </location>
</feature>
<dbReference type="PANTHER" id="PTHR34413:SF2">
    <property type="entry name" value="PROPHAGE TAIL FIBER ASSEMBLY PROTEIN HOMOLOG TFAE-RELATED"/>
    <property type="match status" value="1"/>
</dbReference>
<dbReference type="InterPro" id="IPR051220">
    <property type="entry name" value="TFA_Chaperone"/>
</dbReference>